<evidence type="ECO:0000256" key="1">
    <source>
        <dbReference type="ARBA" id="ARBA00001946"/>
    </source>
</evidence>
<dbReference type="Pfam" id="PF03744">
    <property type="entry name" value="BioW"/>
    <property type="match status" value="1"/>
</dbReference>
<reference evidence="13" key="2">
    <citation type="submission" date="2021-08" db="EMBL/GenBank/DDBJ databases">
        <authorList>
            <person name="Dalcin Martins P."/>
        </authorList>
    </citation>
    <scope>NUCLEOTIDE SEQUENCE</scope>
    <source>
        <strain evidence="13">MAG_39</strain>
    </source>
</reference>
<dbReference type="GO" id="GO:0042410">
    <property type="term" value="F:6-carboxyhexanoate-CoA ligase activity"/>
    <property type="evidence" value="ECO:0007669"/>
    <property type="project" value="UniProtKB-UniRule"/>
</dbReference>
<evidence type="ECO:0000256" key="5">
    <source>
        <dbReference type="ARBA" id="ARBA00022598"/>
    </source>
</evidence>
<dbReference type="GO" id="GO:0009102">
    <property type="term" value="P:biotin biosynthetic process"/>
    <property type="evidence" value="ECO:0007669"/>
    <property type="project" value="UniProtKB-UniRule"/>
</dbReference>
<comment type="pathway">
    <text evidence="2">Metabolic intermediate metabolism; pimeloyl-CoA biosynthesis; pimeloyl-CoA from pimelate: step 1/1.</text>
</comment>
<keyword evidence="6" id="KW-0547">Nucleotide-binding</keyword>
<evidence type="ECO:0000256" key="8">
    <source>
        <dbReference type="ARBA" id="ARBA00022840"/>
    </source>
</evidence>
<dbReference type="NCBIfam" id="TIGR01204">
    <property type="entry name" value="bioW"/>
    <property type="match status" value="1"/>
</dbReference>
<evidence type="ECO:0000256" key="10">
    <source>
        <dbReference type="ARBA" id="ARBA00049553"/>
    </source>
</evidence>
<dbReference type="EMBL" id="JAIOIV010000127">
    <property type="protein sequence ID" value="MBZ0157795.1"/>
    <property type="molecule type" value="Genomic_DNA"/>
</dbReference>
<proteinExistence type="predicted"/>
<dbReference type="Proteomes" id="UP000705867">
    <property type="component" value="Unassembled WGS sequence"/>
</dbReference>
<evidence type="ECO:0000256" key="4">
    <source>
        <dbReference type="ARBA" id="ARBA00012984"/>
    </source>
</evidence>
<evidence type="ECO:0000256" key="2">
    <source>
        <dbReference type="ARBA" id="ARBA00005075"/>
    </source>
</evidence>
<keyword evidence="7" id="KW-0093">Biotin biosynthesis</keyword>
<accession>A0A953SCU3</accession>
<organism evidence="13 14">
    <name type="scientific">Candidatus Nitrobium versatile</name>
    <dbReference type="NCBI Taxonomy" id="2884831"/>
    <lineage>
        <taxon>Bacteria</taxon>
        <taxon>Pseudomonadati</taxon>
        <taxon>Nitrospirota</taxon>
        <taxon>Nitrospiria</taxon>
        <taxon>Nitrospirales</taxon>
        <taxon>Nitrospiraceae</taxon>
        <taxon>Candidatus Nitrobium</taxon>
    </lineage>
</organism>
<keyword evidence="8" id="KW-0067">ATP-binding</keyword>
<feature type="region of interest" description="Disordered" evidence="12">
    <location>
        <begin position="1"/>
        <end position="22"/>
    </location>
</feature>
<evidence type="ECO:0000256" key="7">
    <source>
        <dbReference type="ARBA" id="ARBA00022756"/>
    </source>
</evidence>
<gene>
    <name evidence="13" type="ORF">K8I29_16490</name>
</gene>
<dbReference type="EC" id="6.2.1.14" evidence="4 11"/>
<dbReference type="AlphaFoldDB" id="A0A953SCU3"/>
<keyword evidence="5 13" id="KW-0436">Ligase</keyword>
<dbReference type="NCBIfam" id="NF002360">
    <property type="entry name" value="PRK01322.1"/>
    <property type="match status" value="1"/>
</dbReference>
<reference evidence="13" key="1">
    <citation type="journal article" date="2021" name="bioRxiv">
        <title>Unraveling nitrogen, sulfur and carbon metabolic pathways and microbial community transcriptional responses to substrate deprivation and toxicity stresses in a bioreactor mimicking anoxic brackish coastal sediment conditions.</title>
        <authorList>
            <person name="Martins P.D."/>
            <person name="Echeveste M.J."/>
            <person name="Arshad A."/>
            <person name="Kurth J."/>
            <person name="Ouboter H."/>
            <person name="Jetten M.S.M."/>
            <person name="Welte C.U."/>
        </authorList>
    </citation>
    <scope>NUCLEOTIDE SEQUENCE</scope>
    <source>
        <strain evidence="13">MAG_39</strain>
    </source>
</reference>
<evidence type="ECO:0000256" key="12">
    <source>
        <dbReference type="SAM" id="MobiDB-lite"/>
    </source>
</evidence>
<sequence>MWNIRMRASKKRSGSARGRTVAMPPFTGEMHISGAEGLYDREEIAGIVREYALRALNHPRGEPDTIVVTVERVRQEPTPAPLLSIETIPCASPAEGREILLRELASLGVSGRAFSCGWKMLHSGKSMRGAALVTAETGRRREPDRERGVRVSRLGIERTAERRLMRRLARLGINTATVREALVLASKVASHPDILAELCISDDPDYTTGYLASRRTGYRRIKNIKHPGEMHGGRVFFIREGAAVEGLIAYLEKKPVIIGSAGSTPDF</sequence>
<comment type="caution">
    <text evidence="13">The sequence shown here is derived from an EMBL/GenBank/DDBJ whole genome shotgun (WGS) entry which is preliminary data.</text>
</comment>
<evidence type="ECO:0000256" key="11">
    <source>
        <dbReference type="NCBIfam" id="TIGR01204"/>
    </source>
</evidence>
<comment type="catalytic activity">
    <reaction evidence="10">
        <text>heptanedioate + ATP + CoA = 6-carboxyhexanoyl-CoA + AMP + diphosphate</text>
        <dbReference type="Rhea" id="RHEA:14781"/>
        <dbReference type="ChEBI" id="CHEBI:30616"/>
        <dbReference type="ChEBI" id="CHEBI:33019"/>
        <dbReference type="ChEBI" id="CHEBI:36165"/>
        <dbReference type="ChEBI" id="CHEBI:57287"/>
        <dbReference type="ChEBI" id="CHEBI:57360"/>
        <dbReference type="ChEBI" id="CHEBI:456215"/>
        <dbReference type="EC" id="6.2.1.14"/>
    </reaction>
</comment>
<name>A0A953SCU3_9BACT</name>
<evidence type="ECO:0000256" key="9">
    <source>
        <dbReference type="ARBA" id="ARBA00022842"/>
    </source>
</evidence>
<evidence type="ECO:0000256" key="6">
    <source>
        <dbReference type="ARBA" id="ARBA00022741"/>
    </source>
</evidence>
<evidence type="ECO:0000313" key="14">
    <source>
        <dbReference type="Proteomes" id="UP000705867"/>
    </source>
</evidence>
<comment type="cofactor">
    <cofactor evidence="1">
        <name>Mg(2+)</name>
        <dbReference type="ChEBI" id="CHEBI:18420"/>
    </cofactor>
</comment>
<evidence type="ECO:0000256" key="3">
    <source>
        <dbReference type="ARBA" id="ARBA00011738"/>
    </source>
</evidence>
<protein>
    <recommendedName>
        <fullName evidence="4 11">6-carboxyhexanoate--CoA ligase</fullName>
        <ecNumber evidence="4 11">6.2.1.14</ecNumber>
    </recommendedName>
</protein>
<evidence type="ECO:0000313" key="13">
    <source>
        <dbReference type="EMBL" id="MBZ0157795.1"/>
    </source>
</evidence>
<dbReference type="GO" id="GO:0005524">
    <property type="term" value="F:ATP binding"/>
    <property type="evidence" value="ECO:0007669"/>
    <property type="project" value="UniProtKB-KW"/>
</dbReference>
<keyword evidence="9" id="KW-0460">Magnesium</keyword>
<dbReference type="InterPro" id="IPR005499">
    <property type="entry name" value="BioW"/>
</dbReference>
<comment type="subunit">
    <text evidence="3">Homodimer.</text>
</comment>